<dbReference type="EMBL" id="JAIQCV010000008">
    <property type="protein sequence ID" value="KAH1072526.1"/>
    <property type="molecule type" value="Genomic_DNA"/>
</dbReference>
<protein>
    <recommendedName>
        <fullName evidence="2">Aminotransferase-like plant mobile domain-containing protein</fullName>
    </recommendedName>
</protein>
<evidence type="ECO:0000313" key="3">
    <source>
        <dbReference type="EMBL" id="KAH1072526.1"/>
    </source>
</evidence>
<feature type="region of interest" description="Disordered" evidence="1">
    <location>
        <begin position="130"/>
        <end position="155"/>
    </location>
</feature>
<dbReference type="AlphaFoldDB" id="A0A9D3ZX46"/>
<name>A0A9D3ZX46_9ROSI</name>
<keyword evidence="4" id="KW-1185">Reference proteome</keyword>
<evidence type="ECO:0000259" key="2">
    <source>
        <dbReference type="Pfam" id="PF10536"/>
    </source>
</evidence>
<organism evidence="3 4">
    <name type="scientific">Gossypium stocksii</name>
    <dbReference type="NCBI Taxonomy" id="47602"/>
    <lineage>
        <taxon>Eukaryota</taxon>
        <taxon>Viridiplantae</taxon>
        <taxon>Streptophyta</taxon>
        <taxon>Embryophyta</taxon>
        <taxon>Tracheophyta</taxon>
        <taxon>Spermatophyta</taxon>
        <taxon>Magnoliopsida</taxon>
        <taxon>eudicotyledons</taxon>
        <taxon>Gunneridae</taxon>
        <taxon>Pentapetalae</taxon>
        <taxon>rosids</taxon>
        <taxon>malvids</taxon>
        <taxon>Malvales</taxon>
        <taxon>Malvaceae</taxon>
        <taxon>Malvoideae</taxon>
        <taxon>Gossypium</taxon>
    </lineage>
</organism>
<dbReference type="Proteomes" id="UP000828251">
    <property type="component" value="Unassembled WGS sequence"/>
</dbReference>
<feature type="compositionally biased region" description="Basic residues" evidence="1">
    <location>
        <begin position="130"/>
        <end position="142"/>
    </location>
</feature>
<comment type="caution">
    <text evidence="3">The sequence shown here is derived from an EMBL/GenBank/DDBJ whole genome shotgun (WGS) entry which is preliminary data.</text>
</comment>
<dbReference type="InterPro" id="IPR019557">
    <property type="entry name" value="AminoTfrase-like_pln_mobile"/>
</dbReference>
<evidence type="ECO:0000313" key="4">
    <source>
        <dbReference type="Proteomes" id="UP000828251"/>
    </source>
</evidence>
<proteinExistence type="predicted"/>
<dbReference type="Pfam" id="PF10536">
    <property type="entry name" value="PMD"/>
    <property type="match status" value="1"/>
</dbReference>
<feature type="domain" description="Aminotransferase-like plant mobile" evidence="2">
    <location>
        <begin position="2"/>
        <end position="94"/>
    </location>
</feature>
<dbReference type="OrthoDB" id="1937804at2759"/>
<gene>
    <name evidence="3" type="ORF">J1N35_024854</name>
</gene>
<evidence type="ECO:0000256" key="1">
    <source>
        <dbReference type="SAM" id="MobiDB-lite"/>
    </source>
</evidence>
<accession>A0A9D3ZX46</accession>
<reference evidence="3 4" key="1">
    <citation type="journal article" date="2021" name="Plant Biotechnol. J.">
        <title>Multi-omics assisted identification of the key and species-specific regulatory components of drought-tolerant mechanisms in Gossypium stocksii.</title>
        <authorList>
            <person name="Yu D."/>
            <person name="Ke L."/>
            <person name="Zhang D."/>
            <person name="Wu Y."/>
            <person name="Sun Y."/>
            <person name="Mei J."/>
            <person name="Sun J."/>
            <person name="Sun Y."/>
        </authorList>
    </citation>
    <scope>NUCLEOTIDE SEQUENCE [LARGE SCALE GENOMIC DNA]</scope>
    <source>
        <strain evidence="4">cv. E1</strain>
        <tissue evidence="3">Leaf</tissue>
    </source>
</reference>
<sequence>MLATLYREMCRVMQPQKIKVDDCMLLLQSRAWYRLPFLHPRVDYPYTFPLITTWNHRSSYMGLPKVLQDIRLLLYQPSKVNFEWTSYSNSRIQAYILSEVLVNPNIWHVKFRHHEKPYLLSEEVRRRQLHLRRPQRPPRNPRSKAGAEAGPLSAPIQQETPPFALLPVSMARLILVHPDDFDVYTSDDVSVVVDVSVGDIYATNDISTIFYATSV</sequence>